<accession>A0A931C957</accession>
<evidence type="ECO:0000256" key="1">
    <source>
        <dbReference type="SAM" id="MobiDB-lite"/>
    </source>
</evidence>
<dbReference type="AlphaFoldDB" id="A0A931C957"/>
<dbReference type="EMBL" id="JADQTO010000007">
    <property type="protein sequence ID" value="MBG0563017.1"/>
    <property type="molecule type" value="Genomic_DNA"/>
</dbReference>
<name>A0A931C957_9ACTN</name>
<dbReference type="RefSeq" id="WP_196414828.1">
    <property type="nucleotide sequence ID" value="NZ_JADQTO010000007.1"/>
</dbReference>
<comment type="caution">
    <text evidence="2">The sequence shown here is derived from an EMBL/GenBank/DDBJ whole genome shotgun (WGS) entry which is preliminary data.</text>
</comment>
<organism evidence="2 3">
    <name type="scientific">Actinoplanes aureus</name>
    <dbReference type="NCBI Taxonomy" id="2792083"/>
    <lineage>
        <taxon>Bacteria</taxon>
        <taxon>Bacillati</taxon>
        <taxon>Actinomycetota</taxon>
        <taxon>Actinomycetes</taxon>
        <taxon>Micromonosporales</taxon>
        <taxon>Micromonosporaceae</taxon>
        <taxon>Actinoplanes</taxon>
    </lineage>
</organism>
<reference evidence="2" key="1">
    <citation type="submission" date="2020-11" db="EMBL/GenBank/DDBJ databases">
        <title>Isolation and identification of active actinomycetes.</title>
        <authorList>
            <person name="Sun X."/>
        </authorList>
    </citation>
    <scope>NUCLEOTIDE SEQUENCE</scope>
    <source>
        <strain evidence="2">NEAU-A11</strain>
    </source>
</reference>
<sequence length="336" mass="35543">MTAEAYLARSSVIAPESVTKTYEGAAIFESAGGIVDGFRNGEPLAIGGNVAATGLSLLGAVMDPVQEVFAAGVGWLMEHVSLLREPLDRLAGDPKAIEGHAKSWRQIESRIYQATDAFASEVRRSTDAWAAESLAAYRRRALDHAESVQALGKIAELMSQLTTVAGAVVGVFRNTIRDIVAEVVGACISKAVQAVTVVLIPKVVAEVAILVAATTTRILTVLKDLLKRLDNLRQLAGPCGFLLEQVGKASRNVTRLQAFRVEAAGTAIVDPKGWAGWSRAYRTLSDGNIAAHGNTEHLIVETARTAGQTNSSQNSGSSGTTLIEDDPEPTPIDFPS</sequence>
<gene>
    <name evidence="2" type="ORF">I4J89_16300</name>
</gene>
<evidence type="ECO:0000313" key="3">
    <source>
        <dbReference type="Proteomes" id="UP000598146"/>
    </source>
</evidence>
<dbReference type="Proteomes" id="UP000598146">
    <property type="component" value="Unassembled WGS sequence"/>
</dbReference>
<feature type="region of interest" description="Disordered" evidence="1">
    <location>
        <begin position="304"/>
        <end position="336"/>
    </location>
</feature>
<evidence type="ECO:0000313" key="2">
    <source>
        <dbReference type="EMBL" id="MBG0563017.1"/>
    </source>
</evidence>
<feature type="compositionally biased region" description="Low complexity" evidence="1">
    <location>
        <begin position="307"/>
        <end position="321"/>
    </location>
</feature>
<protein>
    <submittedName>
        <fullName evidence="2">Uncharacterized protein</fullName>
    </submittedName>
</protein>
<keyword evidence="3" id="KW-1185">Reference proteome</keyword>
<proteinExistence type="predicted"/>